<accession>A0A7R8CIQ2</accession>
<evidence type="ECO:0000256" key="2">
    <source>
        <dbReference type="ARBA" id="ARBA00022730"/>
    </source>
</evidence>
<dbReference type="Pfam" id="PF00276">
    <property type="entry name" value="Ribosomal_L23"/>
    <property type="match status" value="1"/>
</dbReference>
<dbReference type="InterPro" id="IPR012678">
    <property type="entry name" value="Ribosomal_uL23/eL15/eS24_sf"/>
</dbReference>
<keyword evidence="4" id="KW-0689">Ribosomal protein</keyword>
<dbReference type="HAMAP" id="MF_01369_A">
    <property type="entry name" value="Ribosomal_uL23_A"/>
    <property type="match status" value="1"/>
</dbReference>
<keyword evidence="5" id="KW-0687">Ribonucleoprotein</keyword>
<dbReference type="GO" id="GO:0006412">
    <property type="term" value="P:translation"/>
    <property type="evidence" value="ECO:0007669"/>
    <property type="project" value="InterPro"/>
</dbReference>
<name>A0A7R8CIQ2_LEPSM</name>
<keyword evidence="3" id="KW-0694">RNA-binding</keyword>
<dbReference type="SUPFAM" id="SSF54189">
    <property type="entry name" value="Ribosomal proteins S24e, L23 and L15e"/>
    <property type="match status" value="1"/>
</dbReference>
<protein>
    <submittedName>
        <fullName evidence="6">RP-L23Ae</fullName>
    </submittedName>
</protein>
<evidence type="ECO:0000256" key="4">
    <source>
        <dbReference type="ARBA" id="ARBA00022980"/>
    </source>
</evidence>
<comment type="similarity">
    <text evidence="1">Belongs to the universal ribosomal protein uL23 family.</text>
</comment>
<dbReference type="AlphaFoldDB" id="A0A7R8CIQ2"/>
<dbReference type="EMBL" id="HG994592">
    <property type="protein sequence ID" value="CAF2828861.1"/>
    <property type="molecule type" value="Genomic_DNA"/>
</dbReference>
<dbReference type="Proteomes" id="UP000675881">
    <property type="component" value="Chromosome 13"/>
</dbReference>
<keyword evidence="2" id="KW-0699">rRNA-binding</keyword>
<dbReference type="InterPro" id="IPR013025">
    <property type="entry name" value="Ribosomal_uL23-like"/>
</dbReference>
<dbReference type="GO" id="GO:0005840">
    <property type="term" value="C:ribosome"/>
    <property type="evidence" value="ECO:0007669"/>
    <property type="project" value="UniProtKB-KW"/>
</dbReference>
<dbReference type="PANTHER" id="PTHR11620">
    <property type="entry name" value="60S RIBOSOMAL PROTEIN L23A"/>
    <property type="match status" value="1"/>
</dbReference>
<dbReference type="FunFam" id="3.30.70.330:FF:000532">
    <property type="entry name" value="50S ribosomal protein L23"/>
    <property type="match status" value="1"/>
</dbReference>
<evidence type="ECO:0000313" key="6">
    <source>
        <dbReference type="EMBL" id="CAF2828861.1"/>
    </source>
</evidence>
<proteinExistence type="inferred from homology"/>
<dbReference type="InterPro" id="IPR012677">
    <property type="entry name" value="Nucleotide-bd_a/b_plait_sf"/>
</dbReference>
<gene>
    <name evidence="6" type="ORF">LSAA_4519</name>
</gene>
<dbReference type="OrthoDB" id="1267328at2759"/>
<sequence length="138" mass="15695">MKHGVLENKLEERIALSVCLRRLPKRFASSRAVEAICKATTPVKKAPVKTVHKPRKIREKHPLTSESPMKKIENNNTLVFITNIRANKYQLKSTVKKLYEITVSKVDTLIRPDGQMKVYVKLAPDYDALDIAKKIGIT</sequence>
<evidence type="ECO:0000256" key="5">
    <source>
        <dbReference type="ARBA" id="ARBA00023274"/>
    </source>
</evidence>
<dbReference type="GO" id="GO:0003735">
    <property type="term" value="F:structural constituent of ribosome"/>
    <property type="evidence" value="ECO:0007669"/>
    <property type="project" value="InterPro"/>
</dbReference>
<dbReference type="Gene3D" id="3.30.70.330">
    <property type="match status" value="1"/>
</dbReference>
<dbReference type="GO" id="GO:0019843">
    <property type="term" value="F:rRNA binding"/>
    <property type="evidence" value="ECO:0007669"/>
    <property type="project" value="UniProtKB-KW"/>
</dbReference>
<dbReference type="GO" id="GO:1990904">
    <property type="term" value="C:ribonucleoprotein complex"/>
    <property type="evidence" value="ECO:0007669"/>
    <property type="project" value="UniProtKB-KW"/>
</dbReference>
<evidence type="ECO:0000313" key="7">
    <source>
        <dbReference type="Proteomes" id="UP000675881"/>
    </source>
</evidence>
<evidence type="ECO:0000256" key="1">
    <source>
        <dbReference type="ARBA" id="ARBA00006700"/>
    </source>
</evidence>
<organism evidence="6 7">
    <name type="scientific">Lepeophtheirus salmonis</name>
    <name type="common">Salmon louse</name>
    <name type="synonym">Caligus salmonis</name>
    <dbReference type="NCBI Taxonomy" id="72036"/>
    <lineage>
        <taxon>Eukaryota</taxon>
        <taxon>Metazoa</taxon>
        <taxon>Ecdysozoa</taxon>
        <taxon>Arthropoda</taxon>
        <taxon>Crustacea</taxon>
        <taxon>Multicrustacea</taxon>
        <taxon>Hexanauplia</taxon>
        <taxon>Copepoda</taxon>
        <taxon>Siphonostomatoida</taxon>
        <taxon>Caligidae</taxon>
        <taxon>Lepeophtheirus</taxon>
    </lineage>
</organism>
<evidence type="ECO:0000256" key="3">
    <source>
        <dbReference type="ARBA" id="ARBA00022884"/>
    </source>
</evidence>
<keyword evidence="7" id="KW-1185">Reference proteome</keyword>
<reference evidence="6" key="1">
    <citation type="submission" date="2021-02" db="EMBL/GenBank/DDBJ databases">
        <authorList>
            <person name="Bekaert M."/>
        </authorList>
    </citation>
    <scope>NUCLEOTIDE SEQUENCE</scope>
    <source>
        <strain evidence="6">IoA-00</strain>
    </source>
</reference>